<accession>A0A0A8ZP53</accession>
<dbReference type="EMBL" id="GBRH01259360">
    <property type="protein sequence ID" value="JAD38535.1"/>
    <property type="molecule type" value="Transcribed_RNA"/>
</dbReference>
<protein>
    <submittedName>
        <fullName evidence="1">Uncharacterized protein</fullName>
    </submittedName>
</protein>
<organism evidence="1">
    <name type="scientific">Arundo donax</name>
    <name type="common">Giant reed</name>
    <name type="synonym">Donax arundinaceus</name>
    <dbReference type="NCBI Taxonomy" id="35708"/>
    <lineage>
        <taxon>Eukaryota</taxon>
        <taxon>Viridiplantae</taxon>
        <taxon>Streptophyta</taxon>
        <taxon>Embryophyta</taxon>
        <taxon>Tracheophyta</taxon>
        <taxon>Spermatophyta</taxon>
        <taxon>Magnoliopsida</taxon>
        <taxon>Liliopsida</taxon>
        <taxon>Poales</taxon>
        <taxon>Poaceae</taxon>
        <taxon>PACMAD clade</taxon>
        <taxon>Arundinoideae</taxon>
        <taxon>Arundineae</taxon>
        <taxon>Arundo</taxon>
    </lineage>
</organism>
<dbReference type="AlphaFoldDB" id="A0A0A8ZP53"/>
<evidence type="ECO:0000313" key="1">
    <source>
        <dbReference type="EMBL" id="JAD38535.1"/>
    </source>
</evidence>
<reference evidence="1" key="1">
    <citation type="submission" date="2014-09" db="EMBL/GenBank/DDBJ databases">
        <authorList>
            <person name="Magalhaes I.L.F."/>
            <person name="Oliveira U."/>
            <person name="Santos F.R."/>
            <person name="Vidigal T.H.D.A."/>
            <person name="Brescovit A.D."/>
            <person name="Santos A.J."/>
        </authorList>
    </citation>
    <scope>NUCLEOTIDE SEQUENCE</scope>
    <source>
        <tissue evidence="1">Shoot tissue taken approximately 20 cm above the soil surface</tissue>
    </source>
</reference>
<sequence>MGPDSICTQKYQKKPLMVFALAFTWSW</sequence>
<proteinExistence type="predicted"/>
<name>A0A0A8ZP53_ARUDO</name>
<reference evidence="1" key="2">
    <citation type="journal article" date="2015" name="Data Brief">
        <title>Shoot transcriptome of the giant reed, Arundo donax.</title>
        <authorList>
            <person name="Barrero R.A."/>
            <person name="Guerrero F.D."/>
            <person name="Moolhuijzen P."/>
            <person name="Goolsby J.A."/>
            <person name="Tidwell J."/>
            <person name="Bellgard S.E."/>
            <person name="Bellgard M.I."/>
        </authorList>
    </citation>
    <scope>NUCLEOTIDE SEQUENCE</scope>
    <source>
        <tissue evidence="1">Shoot tissue taken approximately 20 cm above the soil surface</tissue>
    </source>
</reference>